<keyword evidence="1" id="KW-0560">Oxidoreductase</keyword>
<accession>A0A6N9TNH6</accession>
<comment type="caution">
    <text evidence="3">The sequence shown here is derived from an EMBL/GenBank/DDBJ whole genome shotgun (WGS) entry which is preliminary data.</text>
</comment>
<dbReference type="Gene3D" id="1.10.3660.10">
    <property type="entry name" value="6-phosphogluconate dehydrogenase C-terminal like domain"/>
    <property type="match status" value="1"/>
</dbReference>
<keyword evidence="4" id="KW-1185">Reference proteome</keyword>
<dbReference type="InterPro" id="IPR003099">
    <property type="entry name" value="Prephen_DH"/>
</dbReference>
<dbReference type="SUPFAM" id="SSF51735">
    <property type="entry name" value="NAD(P)-binding Rossmann-fold domains"/>
    <property type="match status" value="1"/>
</dbReference>
<dbReference type="AlphaFoldDB" id="A0A6N9TNH6"/>
<dbReference type="InterPro" id="IPR008927">
    <property type="entry name" value="6-PGluconate_DH-like_C_sf"/>
</dbReference>
<reference evidence="3 4" key="1">
    <citation type="submission" date="2020-02" db="EMBL/GenBank/DDBJ databases">
        <title>Comparative genomics of sulfur disproportionating microorganisms.</title>
        <authorList>
            <person name="Ward L.M."/>
            <person name="Bertran E."/>
            <person name="Johnston D.T."/>
        </authorList>
    </citation>
    <scope>NUCLEOTIDE SEQUENCE [LARGE SCALE GENOMIC DNA]</scope>
    <source>
        <strain evidence="3 4">DSM 100025</strain>
    </source>
</reference>
<dbReference type="Gene3D" id="3.40.50.720">
    <property type="entry name" value="NAD(P)-binding Rossmann-like Domain"/>
    <property type="match status" value="1"/>
</dbReference>
<dbReference type="GO" id="GO:0070403">
    <property type="term" value="F:NAD+ binding"/>
    <property type="evidence" value="ECO:0007669"/>
    <property type="project" value="InterPro"/>
</dbReference>
<dbReference type="RefSeq" id="WP_163298935.1">
    <property type="nucleotide sequence ID" value="NZ_JAAGRR010000087.1"/>
</dbReference>
<dbReference type="GO" id="GO:0006571">
    <property type="term" value="P:tyrosine biosynthetic process"/>
    <property type="evidence" value="ECO:0007669"/>
    <property type="project" value="InterPro"/>
</dbReference>
<dbReference type="InterPro" id="IPR046826">
    <property type="entry name" value="PDH_N"/>
</dbReference>
<sequence length="282" mass="29866">MTDPSGFPPPPVAAPVIGIVGGLGRMGRWFEAFLRGEGYEVLVADLATSLSPEDLAARCDVVILAVPMEAFGEVAARVGPRMREAAFLTDLCSLKAPQVAVMLEAARCEVAGTHPLFGPGETEAAGLRVALCPGRGEVWIRWWEGVFRRRGVQTVVLSAERHDRAMAWVQALNHFILVALGQAAAETTAAELCDIAALATPSFQRQVEILARLAQQDPALYAAIQGGNPHAAAVLDRFCGKAERLRALLAAGDMEGFGRCFRAAQALGARLAKGCGRIPGEG</sequence>
<dbReference type="InterPro" id="IPR046825">
    <property type="entry name" value="PDH_C"/>
</dbReference>
<evidence type="ECO:0000256" key="1">
    <source>
        <dbReference type="ARBA" id="ARBA00023002"/>
    </source>
</evidence>
<dbReference type="InterPro" id="IPR036291">
    <property type="entry name" value="NAD(P)-bd_dom_sf"/>
</dbReference>
<dbReference type="PANTHER" id="PTHR21363">
    <property type="entry name" value="PREPHENATE DEHYDROGENASE"/>
    <property type="match status" value="1"/>
</dbReference>
<organism evidence="3 4">
    <name type="scientific">Dissulfurirhabdus thermomarina</name>
    <dbReference type="NCBI Taxonomy" id="1765737"/>
    <lineage>
        <taxon>Bacteria</taxon>
        <taxon>Deltaproteobacteria</taxon>
        <taxon>Dissulfurirhabdaceae</taxon>
        <taxon>Dissulfurirhabdus</taxon>
    </lineage>
</organism>
<dbReference type="Proteomes" id="UP000469346">
    <property type="component" value="Unassembled WGS sequence"/>
</dbReference>
<dbReference type="Pfam" id="PF02153">
    <property type="entry name" value="PDH_N"/>
    <property type="match status" value="1"/>
</dbReference>
<dbReference type="EMBL" id="JAAGRR010000087">
    <property type="protein sequence ID" value="NDY42805.1"/>
    <property type="molecule type" value="Genomic_DNA"/>
</dbReference>
<dbReference type="SUPFAM" id="SSF48179">
    <property type="entry name" value="6-phosphogluconate dehydrogenase C-terminal domain-like"/>
    <property type="match status" value="1"/>
</dbReference>
<dbReference type="InterPro" id="IPR050812">
    <property type="entry name" value="Preph/Arog_dehydrog"/>
</dbReference>
<dbReference type="GO" id="GO:0008977">
    <property type="term" value="F:prephenate dehydrogenase (NAD+) activity"/>
    <property type="evidence" value="ECO:0007669"/>
    <property type="project" value="InterPro"/>
</dbReference>
<protein>
    <submittedName>
        <fullName evidence="3">Prephenate dehydrogenase/arogenate dehydrogenase family protein</fullName>
    </submittedName>
</protein>
<evidence type="ECO:0000313" key="3">
    <source>
        <dbReference type="EMBL" id="NDY42805.1"/>
    </source>
</evidence>
<proteinExistence type="predicted"/>
<dbReference type="GO" id="GO:0004665">
    <property type="term" value="F:prephenate dehydrogenase (NADP+) activity"/>
    <property type="evidence" value="ECO:0007669"/>
    <property type="project" value="InterPro"/>
</dbReference>
<dbReference type="PANTHER" id="PTHR21363:SF0">
    <property type="entry name" value="PREPHENATE DEHYDROGENASE [NADP(+)]"/>
    <property type="match status" value="1"/>
</dbReference>
<evidence type="ECO:0000313" key="4">
    <source>
        <dbReference type="Proteomes" id="UP000469346"/>
    </source>
</evidence>
<dbReference type="PROSITE" id="PS51176">
    <property type="entry name" value="PDH_ADH"/>
    <property type="match status" value="1"/>
</dbReference>
<evidence type="ECO:0000259" key="2">
    <source>
        <dbReference type="PROSITE" id="PS51176"/>
    </source>
</evidence>
<feature type="domain" description="Prephenate/arogenate dehydrogenase" evidence="2">
    <location>
        <begin position="15"/>
        <end position="279"/>
    </location>
</feature>
<dbReference type="Pfam" id="PF20463">
    <property type="entry name" value="PDH_C"/>
    <property type="match status" value="1"/>
</dbReference>
<name>A0A6N9TNH6_DISTH</name>
<gene>
    <name evidence="3" type="ORF">G3N55_08110</name>
</gene>